<dbReference type="EMBL" id="AZHW01000714">
    <property type="protein sequence ID" value="ETW97034.1"/>
    <property type="molecule type" value="Genomic_DNA"/>
</dbReference>
<accession>W4LGK7</accession>
<dbReference type="InterPro" id="IPR045706">
    <property type="entry name" value="DUF6062"/>
</dbReference>
<dbReference type="Pfam" id="PF19538">
    <property type="entry name" value="DUF6062"/>
    <property type="match status" value="1"/>
</dbReference>
<name>W4LGK7_ENTF1</name>
<protein>
    <submittedName>
        <fullName evidence="1">Uncharacterized protein</fullName>
    </submittedName>
</protein>
<evidence type="ECO:0000313" key="2">
    <source>
        <dbReference type="Proteomes" id="UP000019141"/>
    </source>
</evidence>
<evidence type="ECO:0000313" key="1">
    <source>
        <dbReference type="EMBL" id="ETW97034.1"/>
    </source>
</evidence>
<dbReference type="AlphaFoldDB" id="W4LGK7"/>
<dbReference type="HOGENOM" id="CLU_098564_0_0_7"/>
<organism evidence="1 2">
    <name type="scientific">Entotheonella factor</name>
    <dbReference type="NCBI Taxonomy" id="1429438"/>
    <lineage>
        <taxon>Bacteria</taxon>
        <taxon>Pseudomonadati</taxon>
        <taxon>Nitrospinota/Tectimicrobiota group</taxon>
        <taxon>Candidatus Tectimicrobiota</taxon>
        <taxon>Candidatus Entotheonellia</taxon>
        <taxon>Candidatus Entotheonellales</taxon>
        <taxon>Candidatus Entotheonellaceae</taxon>
        <taxon>Candidatus Entotheonella</taxon>
    </lineage>
</organism>
<sequence length="244" mass="28325">MNHRRLFNRRQAPSTNLIRQELVEAMQEPGCALCGLAQQKSSRYVETLLETAVMDVDQRDDWRYAGGFCQLHAEMALTIPNAAGSLAILYEDVLQYEMAGLPDLEVNRSWWQRHRQGVKRRVQQWLYKRQERAGCPVCRTWQTQEHLYWAVLLDDGDQDDVMRVFIESDGLCIPHTVSLIEFGSTHIHLPAVLAAQRQCLQRLHGHVKAFIRKQDYRFVHEPYGEEADAWQRVVACLVGRWPGK</sequence>
<reference evidence="1 2" key="1">
    <citation type="journal article" date="2014" name="Nature">
        <title>An environmental bacterial taxon with a large and distinct metabolic repertoire.</title>
        <authorList>
            <person name="Wilson M.C."/>
            <person name="Mori T."/>
            <person name="Ruckert C."/>
            <person name="Uria A.R."/>
            <person name="Helf M.J."/>
            <person name="Takada K."/>
            <person name="Gernert C."/>
            <person name="Steffens U.A."/>
            <person name="Heycke N."/>
            <person name="Schmitt S."/>
            <person name="Rinke C."/>
            <person name="Helfrich E.J."/>
            <person name="Brachmann A.O."/>
            <person name="Gurgui C."/>
            <person name="Wakimoto T."/>
            <person name="Kracht M."/>
            <person name="Crusemann M."/>
            <person name="Hentschel U."/>
            <person name="Abe I."/>
            <person name="Matsunaga S."/>
            <person name="Kalinowski J."/>
            <person name="Takeyama H."/>
            <person name="Piel J."/>
        </authorList>
    </citation>
    <scope>NUCLEOTIDE SEQUENCE [LARGE SCALE GENOMIC DNA]</scope>
    <source>
        <strain evidence="2">TSY1</strain>
    </source>
</reference>
<comment type="caution">
    <text evidence="1">The sequence shown here is derived from an EMBL/GenBank/DDBJ whole genome shotgun (WGS) entry which is preliminary data.</text>
</comment>
<gene>
    <name evidence="1" type="ORF">ETSY1_24215</name>
</gene>
<keyword evidence="2" id="KW-1185">Reference proteome</keyword>
<dbReference type="Proteomes" id="UP000019141">
    <property type="component" value="Unassembled WGS sequence"/>
</dbReference>
<proteinExistence type="predicted"/>